<accession>A0ABD3NHS5</accession>
<evidence type="ECO:0000313" key="1">
    <source>
        <dbReference type="EMBL" id="KAL3772605.1"/>
    </source>
</evidence>
<reference evidence="1 2" key="1">
    <citation type="submission" date="2024-10" db="EMBL/GenBank/DDBJ databases">
        <title>Updated reference genomes for cyclostephanoid diatoms.</title>
        <authorList>
            <person name="Roberts W.R."/>
            <person name="Alverson A.J."/>
        </authorList>
    </citation>
    <scope>NUCLEOTIDE SEQUENCE [LARGE SCALE GENOMIC DNA]</scope>
    <source>
        <strain evidence="1 2">AJA010-31</strain>
    </source>
</reference>
<name>A0ABD3NHS5_9STRA</name>
<dbReference type="Proteomes" id="UP001530400">
    <property type="component" value="Unassembled WGS sequence"/>
</dbReference>
<dbReference type="EMBL" id="JALLPJ020001264">
    <property type="protein sequence ID" value="KAL3772605.1"/>
    <property type="molecule type" value="Genomic_DNA"/>
</dbReference>
<proteinExistence type="predicted"/>
<sequence length="151" mass="16518">MLLYTVTTESFNNGIHPDLILPQAIPHWSVARLANATPEKCESKFNAAVLILKCVIQNWVGSGQGEGGNIEEGRAEFGCLEGCDVNALVTMANFVSDIWVLIDKYQLLKTCMQVIVAEFAAGNGADAVYITSMTQQDSRDIKQMMKMSSLL</sequence>
<keyword evidence="2" id="KW-1185">Reference proteome</keyword>
<organism evidence="1 2">
    <name type="scientific">Cyclotella atomus</name>
    <dbReference type="NCBI Taxonomy" id="382360"/>
    <lineage>
        <taxon>Eukaryota</taxon>
        <taxon>Sar</taxon>
        <taxon>Stramenopiles</taxon>
        <taxon>Ochrophyta</taxon>
        <taxon>Bacillariophyta</taxon>
        <taxon>Coscinodiscophyceae</taxon>
        <taxon>Thalassiosirophycidae</taxon>
        <taxon>Stephanodiscales</taxon>
        <taxon>Stephanodiscaceae</taxon>
        <taxon>Cyclotella</taxon>
    </lineage>
</organism>
<dbReference type="AlphaFoldDB" id="A0ABD3NHS5"/>
<protein>
    <submittedName>
        <fullName evidence="1">Uncharacterized protein</fullName>
    </submittedName>
</protein>
<evidence type="ECO:0000313" key="2">
    <source>
        <dbReference type="Proteomes" id="UP001530400"/>
    </source>
</evidence>
<gene>
    <name evidence="1" type="ORF">ACHAWO_003660</name>
</gene>
<comment type="caution">
    <text evidence="1">The sequence shown here is derived from an EMBL/GenBank/DDBJ whole genome shotgun (WGS) entry which is preliminary data.</text>
</comment>